<evidence type="ECO:0000313" key="2">
    <source>
        <dbReference type="RefSeq" id="XP_018818416.2"/>
    </source>
</evidence>
<dbReference type="AlphaFoldDB" id="A0A2I4EG96"/>
<dbReference type="InterPro" id="IPR026960">
    <property type="entry name" value="RVT-Znf"/>
</dbReference>
<sequence length="712" mass="82066">MEALADLDSVVTPEMNLQLTKACSYEDLKGALFEMDPMSSPGPDGFSAGFYQDHWEAVGDGVVEVVKEIFKSKRGIEEINETFIVLIPKKRRPNLVTEYRPISLCNVIYKVFSKVLANRIKTFLSKLISPSQSAFVPGRLISDNIIVAYEAMHSMKHRMKHKHEGYMAMKLDMSKVYNRLEWSFLEAVLSKMGFDKRWTELVMQCVSSVKYSLLVNGDPQQHLIPFRGLRQGDPLSPYLFILCTEVLGKMLDEAERKGYITGFPFSRGSLKVNHLFFADDSLLFCKANALEWSRMSKILKTYEEASGQRLNLEKSCIFKLPKTILNAINKLMQKFWWGSRENKTKTQWLPWKLLGKNKAEGGLGYRDFEHFNLALLAKQGWRLIQQSQSLAAKVMKAKYFFRTDFLHAKLGSNASFLWMSFLEARKVLEEGLIWRIGNREGVSLWRDKWIPQPTTFKVQTPLDQRHAHWKVSNLIDEHSKTWNLSVLRSICTEEDISNICKIPISWCGNPDKLIWRCSKDGMFTVKSAYHLLGTMEQYPKGQSSAQPNQKEVRPKIWKLKTSSAVRMFLLRATHESLPTNLNLKRKKIKEDPSCPICRQEPEYVMHALWSCSAVMDVWFVNSRGLQKMKVGFKSFKEVVEHVIAILSEEEVELFACTAYHVWRRRNVFLFEGKFENPSRIAQAALQLTKDFKEANYNEQVSLVPGRPTGIDS</sequence>
<dbReference type="Pfam" id="PF00078">
    <property type="entry name" value="RVT_1"/>
    <property type="match status" value="1"/>
</dbReference>
<organism evidence="1 2">
    <name type="scientific">Juglans regia</name>
    <name type="common">English walnut</name>
    <dbReference type="NCBI Taxonomy" id="51240"/>
    <lineage>
        <taxon>Eukaryota</taxon>
        <taxon>Viridiplantae</taxon>
        <taxon>Streptophyta</taxon>
        <taxon>Embryophyta</taxon>
        <taxon>Tracheophyta</taxon>
        <taxon>Spermatophyta</taxon>
        <taxon>Magnoliopsida</taxon>
        <taxon>eudicotyledons</taxon>
        <taxon>Gunneridae</taxon>
        <taxon>Pentapetalae</taxon>
        <taxon>rosids</taxon>
        <taxon>fabids</taxon>
        <taxon>Fagales</taxon>
        <taxon>Juglandaceae</taxon>
        <taxon>Juglans</taxon>
    </lineage>
</organism>
<accession>A0A2I4EG96</accession>
<dbReference type="InterPro" id="IPR000477">
    <property type="entry name" value="RT_dom"/>
</dbReference>
<proteinExistence type="predicted"/>
<dbReference type="Gramene" id="Jr13_16250_p1">
    <property type="protein sequence ID" value="cds.Jr13_16250_p1"/>
    <property type="gene ID" value="Jr13_16250"/>
</dbReference>
<dbReference type="PANTHER" id="PTHR46890:SF48">
    <property type="entry name" value="RNA-DIRECTED DNA POLYMERASE"/>
    <property type="match status" value="1"/>
</dbReference>
<protein>
    <submittedName>
        <fullName evidence="2">Uncharacterized protein LOC108989317</fullName>
    </submittedName>
</protein>
<dbReference type="InterPro" id="IPR052343">
    <property type="entry name" value="Retrotransposon-Effector_Assoc"/>
</dbReference>
<name>A0A2I4EG96_JUGRE</name>
<keyword evidence="1" id="KW-1185">Reference proteome</keyword>
<dbReference type="KEGG" id="jre:108989317"/>
<dbReference type="InterPro" id="IPR043502">
    <property type="entry name" value="DNA/RNA_pol_sf"/>
</dbReference>
<dbReference type="PROSITE" id="PS50878">
    <property type="entry name" value="RT_POL"/>
    <property type="match status" value="1"/>
</dbReference>
<dbReference type="RefSeq" id="XP_018818416.2">
    <property type="nucleotide sequence ID" value="XM_018962871.2"/>
</dbReference>
<dbReference type="GeneID" id="108989317"/>
<dbReference type="Pfam" id="PF13966">
    <property type="entry name" value="zf-RVT"/>
    <property type="match status" value="1"/>
</dbReference>
<reference evidence="2" key="1">
    <citation type="submission" date="2025-08" db="UniProtKB">
        <authorList>
            <consortium name="RefSeq"/>
        </authorList>
    </citation>
    <scope>IDENTIFICATION</scope>
    <source>
        <tissue evidence="2">Leaves</tissue>
    </source>
</reference>
<dbReference type="SUPFAM" id="SSF56672">
    <property type="entry name" value="DNA/RNA polymerases"/>
    <property type="match status" value="1"/>
</dbReference>
<dbReference type="PANTHER" id="PTHR46890">
    <property type="entry name" value="NON-LTR RETROLELEMENT REVERSE TRANSCRIPTASE-LIKE PROTEIN-RELATED"/>
    <property type="match status" value="1"/>
</dbReference>
<dbReference type="CDD" id="cd01650">
    <property type="entry name" value="RT_nLTR_like"/>
    <property type="match status" value="1"/>
</dbReference>
<evidence type="ECO:0000313" key="1">
    <source>
        <dbReference type="Proteomes" id="UP000235220"/>
    </source>
</evidence>
<dbReference type="OrthoDB" id="1938625at2759"/>
<gene>
    <name evidence="2" type="primary">LOC108989317</name>
</gene>
<dbReference type="Proteomes" id="UP000235220">
    <property type="component" value="Chromosome 13"/>
</dbReference>